<keyword evidence="1" id="KW-0472">Membrane</keyword>
<feature type="transmembrane region" description="Helical" evidence="1">
    <location>
        <begin position="82"/>
        <end position="101"/>
    </location>
</feature>
<evidence type="ECO:0000313" key="3">
    <source>
        <dbReference type="Proteomes" id="UP000321933"/>
    </source>
</evidence>
<sequence>MDFVTQHAETLLAWVAGISLLMLIGTVVVMPLALSRLPVDYFNAESRRSWRDMTPYPPLSLLLVILKNVVGLMLLALGILLLFTPGQGVVTILVGLMLMNFPGKYRLERKLALTPGILRAINWLRQRAGSAPMEAPR</sequence>
<dbReference type="OrthoDB" id="9800130at2"/>
<comment type="caution">
    <text evidence="2">The sequence shown here is derived from an EMBL/GenBank/DDBJ whole genome shotgun (WGS) entry which is preliminary data.</text>
</comment>
<evidence type="ECO:0000256" key="1">
    <source>
        <dbReference type="SAM" id="Phobius"/>
    </source>
</evidence>
<accession>A0A5C9A597</accession>
<dbReference type="Pfam" id="PF09656">
    <property type="entry name" value="PGPGW"/>
    <property type="match status" value="1"/>
</dbReference>
<proteinExistence type="predicted"/>
<evidence type="ECO:0000313" key="2">
    <source>
        <dbReference type="EMBL" id="TXS94827.1"/>
    </source>
</evidence>
<dbReference type="AlphaFoldDB" id="A0A5C9A597"/>
<dbReference type="Proteomes" id="UP000321933">
    <property type="component" value="Unassembled WGS sequence"/>
</dbReference>
<keyword evidence="1" id="KW-0812">Transmembrane</keyword>
<feature type="transmembrane region" description="Helical" evidence="1">
    <location>
        <begin position="12"/>
        <end position="34"/>
    </location>
</feature>
<organism evidence="2 3">
    <name type="scientific">Parahaliea aestuarii</name>
    <dbReference type="NCBI Taxonomy" id="1852021"/>
    <lineage>
        <taxon>Bacteria</taxon>
        <taxon>Pseudomonadati</taxon>
        <taxon>Pseudomonadota</taxon>
        <taxon>Gammaproteobacteria</taxon>
        <taxon>Cellvibrionales</taxon>
        <taxon>Halieaceae</taxon>
        <taxon>Parahaliea</taxon>
    </lineage>
</organism>
<reference evidence="2 3" key="1">
    <citation type="submission" date="2019-08" db="EMBL/GenBank/DDBJ databases">
        <title>Parahaliea maris sp. nov., isolated from the surface seawater.</title>
        <authorList>
            <person name="Liu Y."/>
        </authorList>
    </citation>
    <scope>NUCLEOTIDE SEQUENCE [LARGE SCALE GENOMIC DNA]</scope>
    <source>
        <strain evidence="2 3">S2-26</strain>
    </source>
</reference>
<protein>
    <recommendedName>
        <fullName evidence="4">Transmembrane protein (PGPGW)</fullName>
    </recommendedName>
</protein>
<gene>
    <name evidence="2" type="ORF">FVW59_02660</name>
</gene>
<dbReference type="RefSeq" id="WP_148062669.1">
    <property type="nucleotide sequence ID" value="NZ_VRYZ01000001.1"/>
</dbReference>
<keyword evidence="1" id="KW-1133">Transmembrane helix</keyword>
<dbReference type="InterPro" id="IPR019099">
    <property type="entry name" value="Uncharacterised_PGPGW_TM"/>
</dbReference>
<evidence type="ECO:0008006" key="4">
    <source>
        <dbReference type="Google" id="ProtNLM"/>
    </source>
</evidence>
<name>A0A5C9A597_9GAMM</name>
<dbReference type="EMBL" id="VRYZ01000001">
    <property type="protein sequence ID" value="TXS94827.1"/>
    <property type="molecule type" value="Genomic_DNA"/>
</dbReference>
<keyword evidence="3" id="KW-1185">Reference proteome</keyword>